<dbReference type="AlphaFoldDB" id="A0A238XNY2"/>
<keyword evidence="3" id="KW-1185">Reference proteome</keyword>
<sequence>MNTSEKSAYYLGGLIVIATAVARALHYLDACQTAPMVFGFAILIAGQQQYVKRLKRRNAELEGEALQQQ</sequence>
<name>A0A238XNY2_9BACT</name>
<dbReference type="EMBL" id="FZNS01000004">
    <property type="protein sequence ID" value="SNR60736.1"/>
    <property type="molecule type" value="Genomic_DNA"/>
</dbReference>
<evidence type="ECO:0000313" key="3">
    <source>
        <dbReference type="Proteomes" id="UP000198310"/>
    </source>
</evidence>
<evidence type="ECO:0000313" key="2">
    <source>
        <dbReference type="EMBL" id="SNR60736.1"/>
    </source>
</evidence>
<keyword evidence="1" id="KW-0812">Transmembrane</keyword>
<evidence type="ECO:0000256" key="1">
    <source>
        <dbReference type="SAM" id="Phobius"/>
    </source>
</evidence>
<organism evidence="2 3">
    <name type="scientific">Hymenobacter mucosus</name>
    <dbReference type="NCBI Taxonomy" id="1411120"/>
    <lineage>
        <taxon>Bacteria</taxon>
        <taxon>Pseudomonadati</taxon>
        <taxon>Bacteroidota</taxon>
        <taxon>Cytophagia</taxon>
        <taxon>Cytophagales</taxon>
        <taxon>Hymenobacteraceae</taxon>
        <taxon>Hymenobacter</taxon>
    </lineage>
</organism>
<gene>
    <name evidence="2" type="ORF">SAMN06269173_104274</name>
</gene>
<keyword evidence="1" id="KW-0472">Membrane</keyword>
<reference evidence="3" key="1">
    <citation type="submission" date="2017-06" db="EMBL/GenBank/DDBJ databases">
        <authorList>
            <person name="Varghese N."/>
            <person name="Submissions S."/>
        </authorList>
    </citation>
    <scope>NUCLEOTIDE SEQUENCE [LARGE SCALE GENOMIC DNA]</scope>
    <source>
        <strain evidence="3">DSM 28041</strain>
    </source>
</reference>
<proteinExistence type="predicted"/>
<accession>A0A238XNY2</accession>
<protein>
    <submittedName>
        <fullName evidence="2">Uncharacterized protein</fullName>
    </submittedName>
</protein>
<keyword evidence="1" id="KW-1133">Transmembrane helix</keyword>
<dbReference type="RefSeq" id="WP_045688739.1">
    <property type="nucleotide sequence ID" value="NZ_FZNS01000004.1"/>
</dbReference>
<dbReference type="Proteomes" id="UP000198310">
    <property type="component" value="Unassembled WGS sequence"/>
</dbReference>
<feature type="transmembrane region" description="Helical" evidence="1">
    <location>
        <begin position="7"/>
        <end position="28"/>
    </location>
</feature>
<feature type="transmembrane region" description="Helical" evidence="1">
    <location>
        <begin position="34"/>
        <end position="51"/>
    </location>
</feature>